<reference evidence="1 2" key="1">
    <citation type="submission" date="2015-11" db="EMBL/GenBank/DDBJ databases">
        <title>Expanding the genomic diversity of Burkholderia species for the development of highly accurate diagnostics.</title>
        <authorList>
            <person name="Sahl J."/>
            <person name="Keim P."/>
            <person name="Wagner D."/>
        </authorList>
    </citation>
    <scope>NUCLEOTIDE SEQUENCE [LARGE SCALE GENOMIC DNA]</scope>
    <source>
        <strain evidence="1 2">RF32-BP4</strain>
    </source>
</reference>
<gene>
    <name evidence="1" type="ORF">WI38_27920</name>
</gene>
<accession>A0A102KM06</accession>
<dbReference type="AlphaFoldDB" id="A0A102KM06"/>
<organism evidence="1 2">
    <name type="scientific">Burkholderia ubonensis</name>
    <dbReference type="NCBI Taxonomy" id="101571"/>
    <lineage>
        <taxon>Bacteria</taxon>
        <taxon>Pseudomonadati</taxon>
        <taxon>Pseudomonadota</taxon>
        <taxon>Betaproteobacteria</taxon>
        <taxon>Burkholderiales</taxon>
        <taxon>Burkholderiaceae</taxon>
        <taxon>Burkholderia</taxon>
        <taxon>Burkholderia cepacia complex</taxon>
    </lineage>
</organism>
<name>A0A102KM06_9BURK</name>
<dbReference type="EMBL" id="LOTN01000065">
    <property type="protein sequence ID" value="KUZ83462.1"/>
    <property type="molecule type" value="Genomic_DNA"/>
</dbReference>
<evidence type="ECO:0000313" key="1">
    <source>
        <dbReference type="EMBL" id="KUZ83462.1"/>
    </source>
</evidence>
<comment type="caution">
    <text evidence="1">The sequence shown here is derived from an EMBL/GenBank/DDBJ whole genome shotgun (WGS) entry which is preliminary data.</text>
</comment>
<sequence length="97" mass="11046">MAQADEAIRLLAAVENDDVHLSRPAIRKLTLQALETAPQRMGESYVLPFDQTWLREESKRCKAPISVENNETIPGICRNHVQPVTRIEHPRFANVSR</sequence>
<evidence type="ECO:0000313" key="2">
    <source>
        <dbReference type="Proteomes" id="UP000065521"/>
    </source>
</evidence>
<dbReference type="Proteomes" id="UP000065521">
    <property type="component" value="Unassembled WGS sequence"/>
</dbReference>
<protein>
    <submittedName>
        <fullName evidence="1">Uncharacterized protein</fullName>
    </submittedName>
</protein>
<proteinExistence type="predicted"/>